<dbReference type="EMBL" id="JACIJP010000003">
    <property type="protein sequence ID" value="MBB6124490.1"/>
    <property type="molecule type" value="Genomic_DNA"/>
</dbReference>
<dbReference type="RefSeq" id="WP_184080612.1">
    <property type="nucleotide sequence ID" value="NZ_JACIJP010000003.1"/>
</dbReference>
<dbReference type="InterPro" id="IPR029058">
    <property type="entry name" value="AB_hydrolase_fold"/>
</dbReference>
<dbReference type="PANTHER" id="PTHR16138">
    <property type="entry name" value="MYCOPHENOLIC ACID ACYL-GLUCURONIDE ESTERASE, MITOCHONDRIAL"/>
    <property type="match status" value="1"/>
</dbReference>
<keyword evidence="2" id="KW-0378">Hydrolase</keyword>
<dbReference type="EC" id="3.1.1.93" evidence="4"/>
<evidence type="ECO:0000259" key="12">
    <source>
        <dbReference type="Pfam" id="PF00561"/>
    </source>
</evidence>
<accession>A0A841J1F5</accession>
<comment type="catalytic activity">
    <reaction evidence="11">
        <text>mycophenolic acid O-acyl-beta-D-glucuronide + H2O = mycophenolate + D-glucuronate + H(+)</text>
        <dbReference type="Rhea" id="RHEA:34179"/>
        <dbReference type="ChEBI" id="CHEBI:15377"/>
        <dbReference type="ChEBI" id="CHEBI:15378"/>
        <dbReference type="ChEBI" id="CHEBI:58720"/>
        <dbReference type="ChEBI" id="CHEBI:62932"/>
        <dbReference type="ChEBI" id="CHEBI:66982"/>
        <dbReference type="EC" id="3.1.1.93"/>
    </reaction>
    <physiologicalReaction direction="left-to-right" evidence="11">
        <dbReference type="Rhea" id="RHEA:34180"/>
    </physiologicalReaction>
</comment>
<keyword evidence="3" id="KW-0809">Transit peptide</keyword>
<protein>
    <recommendedName>
        <fullName evidence="5">Palmitoyl-protein thioesterase ABHD10, mitochondrial</fullName>
        <ecNumber evidence="4">3.1.1.93</ecNumber>
        <ecNumber evidence="1">3.1.2.22</ecNumber>
    </recommendedName>
    <alternativeName>
        <fullName evidence="7">Acyl-protein thioesterase ABHD10</fullName>
    </alternativeName>
    <alternativeName>
        <fullName evidence="8">Alpha/beta hydrolase domain-containing protein 10</fullName>
    </alternativeName>
    <alternativeName>
        <fullName evidence="6">Mycophenolic acid acyl-glucuronide esterase, mitochondrial</fullName>
    </alternativeName>
</protein>
<evidence type="ECO:0000256" key="3">
    <source>
        <dbReference type="ARBA" id="ARBA00022946"/>
    </source>
</evidence>
<reference evidence="13 14" key="1">
    <citation type="submission" date="2020-08" db="EMBL/GenBank/DDBJ databases">
        <title>Genomic Encyclopedia of Type Strains, Phase IV (KMG-IV): sequencing the most valuable type-strain genomes for metagenomic binning, comparative biology and taxonomic classification.</title>
        <authorList>
            <person name="Goeker M."/>
        </authorList>
    </citation>
    <scope>NUCLEOTIDE SEQUENCE [LARGE SCALE GENOMIC DNA]</scope>
    <source>
        <strain evidence="13 14">DSM 102255</strain>
    </source>
</reference>
<evidence type="ECO:0000313" key="13">
    <source>
        <dbReference type="EMBL" id="MBB6124490.1"/>
    </source>
</evidence>
<dbReference type="PANTHER" id="PTHR16138:SF7">
    <property type="entry name" value="PALMITOYL-PROTEIN THIOESTERASE ABHD10, MITOCHONDRIAL"/>
    <property type="match status" value="1"/>
</dbReference>
<evidence type="ECO:0000256" key="4">
    <source>
        <dbReference type="ARBA" id="ARBA00039132"/>
    </source>
</evidence>
<sequence length="251" mass="27168">MTDLLPALPIDYRVRPDGVRLACRFIDGAGPLLVFLPGYLSDMEGSKAQAVLAWAQERGRACLLLDYSGCGSSDGAFEDGSLTVWRDDALFLIGQFWDGPILPIGSSMGGWLALLVALAMPERIAALIGIAAAPDFTDWGFDAEQKAELQAKGRIMEPSDYGDPYLTTLTFWASGEASRLLEAPIALDCPVRLLHGQGDGVVPWTIATRLAARLRSDDVQLLLVKDGDHRLSRETDISLLLNLIDGLVKTL</sequence>
<dbReference type="Proteomes" id="UP000552700">
    <property type="component" value="Unassembled WGS sequence"/>
</dbReference>
<comment type="caution">
    <text evidence="13">The sequence shown here is derived from an EMBL/GenBank/DDBJ whole genome shotgun (WGS) entry which is preliminary data.</text>
</comment>
<keyword evidence="14" id="KW-1185">Reference proteome</keyword>
<evidence type="ECO:0000256" key="10">
    <source>
        <dbReference type="ARBA" id="ARBA00047409"/>
    </source>
</evidence>
<evidence type="ECO:0000256" key="8">
    <source>
        <dbReference type="ARBA" id="ARBA00042704"/>
    </source>
</evidence>
<proteinExistence type="predicted"/>
<evidence type="ECO:0000256" key="6">
    <source>
        <dbReference type="ARBA" id="ARBA00041520"/>
    </source>
</evidence>
<dbReference type="AlphaFoldDB" id="A0A841J1F5"/>
<dbReference type="Gene3D" id="3.40.50.1820">
    <property type="entry name" value="alpha/beta hydrolase"/>
    <property type="match status" value="1"/>
</dbReference>
<name>A0A841J1F5_9SPHN</name>
<evidence type="ECO:0000256" key="9">
    <source>
        <dbReference type="ARBA" id="ARBA00046047"/>
    </source>
</evidence>
<comment type="function">
    <text evidence="9">Acts as an acyl-protein thioesterase that hydrolyzes fatty acids from acylated residues in proteins. Regulates the mitochondrial S-depalmitoylation of the nucleophilic active site residue of peroxiredoxin-5/PRDX5, a key antioxidant protein, therefore modulating mitochondrial antioxidant ability. Also catalyzes the deglucuronidation of mycophenolic acid acyl-glucuronide, an active metabolite of the immunosuppressant drug mycophenolate.</text>
</comment>
<evidence type="ECO:0000256" key="1">
    <source>
        <dbReference type="ARBA" id="ARBA00012423"/>
    </source>
</evidence>
<evidence type="ECO:0000256" key="11">
    <source>
        <dbReference type="ARBA" id="ARBA00047972"/>
    </source>
</evidence>
<dbReference type="Pfam" id="PF00561">
    <property type="entry name" value="Abhydrolase_1"/>
    <property type="match status" value="1"/>
</dbReference>
<gene>
    <name evidence="13" type="ORF">FHS92_002235</name>
</gene>
<dbReference type="GO" id="GO:0008474">
    <property type="term" value="F:palmitoyl-(protein) hydrolase activity"/>
    <property type="evidence" value="ECO:0007669"/>
    <property type="project" value="UniProtKB-EC"/>
</dbReference>
<dbReference type="EC" id="3.1.2.22" evidence="1"/>
<dbReference type="SUPFAM" id="SSF53474">
    <property type="entry name" value="alpha/beta-Hydrolases"/>
    <property type="match status" value="1"/>
</dbReference>
<dbReference type="GO" id="GO:0102390">
    <property type="term" value="F:mycophenolic acid acyl-glucuronide esterase activity"/>
    <property type="evidence" value="ECO:0007669"/>
    <property type="project" value="UniProtKB-EC"/>
</dbReference>
<dbReference type="InterPro" id="IPR052382">
    <property type="entry name" value="ABHD10_acyl-thioesterase"/>
</dbReference>
<evidence type="ECO:0000256" key="2">
    <source>
        <dbReference type="ARBA" id="ARBA00022801"/>
    </source>
</evidence>
<feature type="domain" description="AB hydrolase-1" evidence="12">
    <location>
        <begin position="31"/>
        <end position="145"/>
    </location>
</feature>
<evidence type="ECO:0000256" key="5">
    <source>
        <dbReference type="ARBA" id="ARBA00039314"/>
    </source>
</evidence>
<dbReference type="InterPro" id="IPR000073">
    <property type="entry name" value="AB_hydrolase_1"/>
</dbReference>
<organism evidence="13 14">
    <name type="scientific">Sphingobium subterraneum</name>
    <dbReference type="NCBI Taxonomy" id="627688"/>
    <lineage>
        <taxon>Bacteria</taxon>
        <taxon>Pseudomonadati</taxon>
        <taxon>Pseudomonadota</taxon>
        <taxon>Alphaproteobacteria</taxon>
        <taxon>Sphingomonadales</taxon>
        <taxon>Sphingomonadaceae</taxon>
        <taxon>Sphingobium</taxon>
    </lineage>
</organism>
<evidence type="ECO:0000256" key="7">
    <source>
        <dbReference type="ARBA" id="ARBA00042645"/>
    </source>
</evidence>
<evidence type="ECO:0000313" key="14">
    <source>
        <dbReference type="Proteomes" id="UP000552700"/>
    </source>
</evidence>
<comment type="catalytic activity">
    <reaction evidence="10">
        <text>S-hexadecanoyl-L-cysteinyl-[protein] + H2O = L-cysteinyl-[protein] + hexadecanoate + H(+)</text>
        <dbReference type="Rhea" id="RHEA:19233"/>
        <dbReference type="Rhea" id="RHEA-COMP:10131"/>
        <dbReference type="Rhea" id="RHEA-COMP:11032"/>
        <dbReference type="ChEBI" id="CHEBI:7896"/>
        <dbReference type="ChEBI" id="CHEBI:15377"/>
        <dbReference type="ChEBI" id="CHEBI:15378"/>
        <dbReference type="ChEBI" id="CHEBI:29950"/>
        <dbReference type="ChEBI" id="CHEBI:74151"/>
        <dbReference type="EC" id="3.1.2.22"/>
    </reaction>
    <physiologicalReaction direction="left-to-right" evidence="10">
        <dbReference type="Rhea" id="RHEA:19234"/>
    </physiologicalReaction>
</comment>